<protein>
    <submittedName>
        <fullName evidence="2">Triphosphoribosyl-dephospho-CoA synthase</fullName>
    </submittedName>
</protein>
<organism evidence="1 2">
    <name type="scientific">Panagrellus redivivus</name>
    <name type="common">Microworm</name>
    <dbReference type="NCBI Taxonomy" id="6233"/>
    <lineage>
        <taxon>Eukaryota</taxon>
        <taxon>Metazoa</taxon>
        <taxon>Ecdysozoa</taxon>
        <taxon>Nematoda</taxon>
        <taxon>Chromadorea</taxon>
        <taxon>Rhabditida</taxon>
        <taxon>Tylenchina</taxon>
        <taxon>Panagrolaimomorpha</taxon>
        <taxon>Panagrolaimoidea</taxon>
        <taxon>Panagrolaimidae</taxon>
        <taxon>Panagrellus</taxon>
    </lineage>
</organism>
<reference evidence="1" key="1">
    <citation type="journal article" date="2013" name="Genetics">
        <title>The draft genome and transcriptome of Panagrellus redivivus are shaped by the harsh demands of a free-living lifestyle.</title>
        <authorList>
            <person name="Srinivasan J."/>
            <person name="Dillman A.R."/>
            <person name="Macchietto M.G."/>
            <person name="Heikkinen L."/>
            <person name="Lakso M."/>
            <person name="Fracchia K.M."/>
            <person name="Antoshechkin I."/>
            <person name="Mortazavi A."/>
            <person name="Wong G."/>
            <person name="Sternberg P.W."/>
        </authorList>
    </citation>
    <scope>NUCLEOTIDE SEQUENCE [LARGE SCALE GENOMIC DNA]</scope>
    <source>
        <strain evidence="1">MT8872</strain>
    </source>
</reference>
<accession>A0A7E4V9C7</accession>
<evidence type="ECO:0000313" key="2">
    <source>
        <dbReference type="WBParaSite" id="Pan_g1811.t1"/>
    </source>
</evidence>
<dbReference type="Proteomes" id="UP000492821">
    <property type="component" value="Unassembled WGS sequence"/>
</dbReference>
<evidence type="ECO:0000313" key="1">
    <source>
        <dbReference type="Proteomes" id="UP000492821"/>
    </source>
</evidence>
<reference evidence="2" key="2">
    <citation type="submission" date="2020-10" db="UniProtKB">
        <authorList>
            <consortium name="WormBaseParasite"/>
        </authorList>
    </citation>
    <scope>IDENTIFICATION</scope>
</reference>
<name>A0A7E4V9C7_PANRE</name>
<proteinExistence type="predicted"/>
<dbReference type="AlphaFoldDB" id="A0A7E4V9C7"/>
<keyword evidence="1" id="KW-1185">Reference proteome</keyword>
<dbReference type="WBParaSite" id="Pan_g1811.t1">
    <property type="protein sequence ID" value="Pan_g1811.t1"/>
    <property type="gene ID" value="Pan_g1811"/>
</dbReference>
<sequence length="95" mass="10562">MPLANWQLTQQLHLPLPQLHRQQVGCPGGKTNSMDALFFATIAAKFRYIHLCSHTFKAHTSGLSLSFGHHWNLFISCSSVGCRLFQAAIKAKGKL</sequence>